<proteinExistence type="predicted"/>
<protein>
    <submittedName>
        <fullName evidence="1">Uncharacterized protein</fullName>
    </submittedName>
</protein>
<dbReference type="AlphaFoldDB" id="A0A0G1Q2J1"/>
<dbReference type="Proteomes" id="UP000034264">
    <property type="component" value="Unassembled WGS sequence"/>
</dbReference>
<organism evidence="1 2">
    <name type="scientific">Candidatus Amesbacteria bacterium GW2011_GWC2_45_19</name>
    <dbReference type="NCBI Taxonomy" id="1618366"/>
    <lineage>
        <taxon>Bacteria</taxon>
        <taxon>Candidatus Amesiibacteriota</taxon>
    </lineage>
</organism>
<name>A0A0G1Q2J1_9BACT</name>
<dbReference type="EMBL" id="LCKS01000006">
    <property type="protein sequence ID" value="KKU02885.1"/>
    <property type="molecule type" value="Genomic_DNA"/>
</dbReference>
<evidence type="ECO:0000313" key="2">
    <source>
        <dbReference type="Proteomes" id="UP000034264"/>
    </source>
</evidence>
<reference evidence="1 2" key="1">
    <citation type="journal article" date="2015" name="Nature">
        <title>rRNA introns, odd ribosomes, and small enigmatic genomes across a large radiation of phyla.</title>
        <authorList>
            <person name="Brown C.T."/>
            <person name="Hug L.A."/>
            <person name="Thomas B.C."/>
            <person name="Sharon I."/>
            <person name="Castelle C.J."/>
            <person name="Singh A."/>
            <person name="Wilkins M.J."/>
            <person name="Williams K.H."/>
            <person name="Banfield J.F."/>
        </authorList>
    </citation>
    <scope>NUCLEOTIDE SEQUENCE [LARGE SCALE GENOMIC DNA]</scope>
</reference>
<gene>
    <name evidence="1" type="ORF">UX05_C0006G0058</name>
</gene>
<accession>A0A0G1Q2J1</accession>
<comment type="caution">
    <text evidence="1">The sequence shown here is derived from an EMBL/GenBank/DDBJ whole genome shotgun (WGS) entry which is preliminary data.</text>
</comment>
<evidence type="ECO:0000313" key="1">
    <source>
        <dbReference type="EMBL" id="KKU02885.1"/>
    </source>
</evidence>
<sequence>MAELIETGNLWKELPSMKDAESCVGAGVTWAIKLARPETPIPADVEERINRAKFGKCKENIPLA</sequence>